<sequence>MSEVSLQQTIGKGYVDFWRFRGRYRVIKGGRGSKKSVTAALWHIYHMMRLPLANTLVVRKTFNTHKDSTFAQLKWATRRLGVAHLWQFKKSPLEATYKPTGQKILFRGLDDPMSITSITVDTGYLCWAWFEEAYQILNEDDFDKIDMSIRGELPEGYFKQLTLTFNPWNERHWLKQRFFDVPNPNTLALTTTFQCNEFLGDDDRELFEWMKKHKPKRYRVEGEGNWGIAEGAIFENWREEEFEWRDIAKLPGYKAIFGLDFGYTNDPSAFVAALVNKELKKIYIFDEHYEGALTNDKIAEIIKKKSYSKEKIIADSSEPKSIDEIRGYGINRIRAAEKGPDSVINGIQYLQQYEIIVHKFRCPNVSMELSSYVWDQDKTGRFLNRPIDDFNHAMDALRYAMEQIRKGSGISFD</sequence>
<dbReference type="InterPro" id="IPR044269">
    <property type="entry name" value="Terminase_large_su_SPP1-like"/>
</dbReference>
<evidence type="ECO:0000313" key="3">
    <source>
        <dbReference type="EMBL" id="MEB4793206.1"/>
    </source>
</evidence>
<dbReference type="RefSeq" id="WP_246069005.1">
    <property type="nucleotide sequence ID" value="NZ_JAROBY010000008.1"/>
</dbReference>
<dbReference type="InterPro" id="IPR035413">
    <property type="entry name" value="Terminase_L_C"/>
</dbReference>
<accession>A0ABU6D8F6</accession>
<evidence type="ECO:0000313" key="4">
    <source>
        <dbReference type="Proteomes" id="UP001355653"/>
    </source>
</evidence>
<proteinExistence type="inferred from homology"/>
<comment type="caution">
    <text evidence="3">The sequence shown here is derived from an EMBL/GenBank/DDBJ whole genome shotgun (WGS) entry which is preliminary data.</text>
</comment>
<dbReference type="Pfam" id="PF17288">
    <property type="entry name" value="Terminase_3C"/>
    <property type="match status" value="1"/>
</dbReference>
<protein>
    <submittedName>
        <fullName evidence="3">PBSX family phage terminase large subunit</fullName>
    </submittedName>
</protein>
<dbReference type="PANTHER" id="PTHR39184">
    <property type="match status" value="1"/>
</dbReference>
<reference evidence="3 4" key="1">
    <citation type="submission" date="2023-03" db="EMBL/GenBank/DDBJ databases">
        <title>Bacillus Genome Sequencing.</title>
        <authorList>
            <person name="Dunlap C."/>
        </authorList>
    </citation>
    <scope>NUCLEOTIDE SEQUENCE [LARGE SCALE GENOMIC DNA]</scope>
    <source>
        <strain evidence="3 4">NRS-1351</strain>
    </source>
</reference>
<feature type="domain" description="Phage terminase large subunit N-terminal" evidence="1">
    <location>
        <begin position="23"/>
        <end position="224"/>
    </location>
</feature>
<dbReference type="Proteomes" id="UP001355653">
    <property type="component" value="Unassembled WGS sequence"/>
</dbReference>
<dbReference type="EMBL" id="JAROBY010000008">
    <property type="protein sequence ID" value="MEB4793206.1"/>
    <property type="molecule type" value="Genomic_DNA"/>
</dbReference>
<dbReference type="InterPro" id="IPR035412">
    <property type="entry name" value="Terminase_L_N"/>
</dbReference>
<dbReference type="PANTHER" id="PTHR39184:SF1">
    <property type="entry name" value="PBSX PHAGE TERMINASE LARGE SUBUNIT"/>
    <property type="match status" value="1"/>
</dbReference>
<dbReference type="InterPro" id="IPR027417">
    <property type="entry name" value="P-loop_NTPase"/>
</dbReference>
<name>A0ABU6D8F6_9BACL</name>
<dbReference type="Pfam" id="PF04466">
    <property type="entry name" value="Terminase_3"/>
    <property type="match status" value="1"/>
</dbReference>
<organism evidence="3 4">
    <name type="scientific">Paenibacillus chondroitinus</name>
    <dbReference type="NCBI Taxonomy" id="59842"/>
    <lineage>
        <taxon>Bacteria</taxon>
        <taxon>Bacillati</taxon>
        <taxon>Bacillota</taxon>
        <taxon>Bacilli</taxon>
        <taxon>Bacillales</taxon>
        <taxon>Paenibacillaceae</taxon>
        <taxon>Paenibacillus</taxon>
    </lineage>
</organism>
<dbReference type="InterPro" id="IPR052380">
    <property type="entry name" value="Viral_DNA_packaging_terminase"/>
</dbReference>
<evidence type="ECO:0000259" key="1">
    <source>
        <dbReference type="Pfam" id="PF04466"/>
    </source>
</evidence>
<feature type="domain" description="Phage terminase large subunit C-terminal" evidence="2">
    <location>
        <begin position="260"/>
        <end position="402"/>
    </location>
</feature>
<dbReference type="Gene3D" id="3.30.420.280">
    <property type="match status" value="1"/>
</dbReference>
<dbReference type="HAMAP" id="MF_04145">
    <property type="entry name" value="TERL_SPP1"/>
    <property type="match status" value="1"/>
</dbReference>
<dbReference type="InterPro" id="IPR006437">
    <property type="entry name" value="Phage_terminase_lsu"/>
</dbReference>
<evidence type="ECO:0000259" key="2">
    <source>
        <dbReference type="Pfam" id="PF17288"/>
    </source>
</evidence>
<gene>
    <name evidence="3" type="ORF">P5G65_04810</name>
</gene>
<dbReference type="Gene3D" id="3.40.50.300">
    <property type="entry name" value="P-loop containing nucleotide triphosphate hydrolases"/>
    <property type="match status" value="1"/>
</dbReference>
<dbReference type="NCBIfam" id="TIGR01547">
    <property type="entry name" value="phage_term_2"/>
    <property type="match status" value="1"/>
</dbReference>
<keyword evidence="4" id="KW-1185">Reference proteome</keyword>